<name>H8GHX8_METAL</name>
<proteinExistence type="predicted"/>
<sequence length="509" mass="58047">MPFNIHPDKIGFNPRGDGPFQLPFPEQIAFFRQKLNLPTEHYDDILKSAHDRAFMVAGAAKADLLDDLRKAVDRAIAEGKSIGWFRQEFNKIVARHGWTGWTGEGSAAGRDWRTRVIYRTNLSASYAAGRYAQLTSPSMLKHRPYWKYIHNDTVQHPRELHLSWNGLVLRHDDPWWQTHFPPNGWGCRCRVTAVRADQYKGDKAPNNGTYTYIDRWGEQHTIPQGIDYGWDYAPGASLTLKDQVERKAKDLPKPLAKALESDVKQAAAKVFEPQKTAKAAAQWAVDNDLVDFADYGKVHPAVANAMNQALFDHLQEFPELRRNQKFVGTGQQQFKRWRDLEISAYVNKLKDGGVSEYVARRHAERVIKPLKVKGNVWMHSWSQPRVSGIAVNEKWGKDLAAFNESLVRNVKSLFHPIGCDTVKSIVDHELAHQLDDLLGLDQMDAVKHLYHEALSAEITRQVSGYAGSNIKEFIAECWAEAQNNEKPRRFASEVAKIIRAEYRRRFASA</sequence>
<gene>
    <name evidence="2" type="ORF">Metal_1150</name>
</gene>
<evidence type="ECO:0000259" key="1">
    <source>
        <dbReference type="Pfam" id="PF04233"/>
    </source>
</evidence>
<evidence type="ECO:0000313" key="2">
    <source>
        <dbReference type="EMBL" id="EIC28962.1"/>
    </source>
</evidence>
<feature type="domain" description="Phage head morphogenesis" evidence="1">
    <location>
        <begin position="67"/>
        <end position="191"/>
    </location>
</feature>
<organism evidence="2 3">
    <name type="scientific">Methylomicrobium album BG8</name>
    <dbReference type="NCBI Taxonomy" id="686340"/>
    <lineage>
        <taxon>Bacteria</taxon>
        <taxon>Pseudomonadati</taxon>
        <taxon>Pseudomonadota</taxon>
        <taxon>Gammaproteobacteria</taxon>
        <taxon>Methylococcales</taxon>
        <taxon>Methylococcaceae</taxon>
        <taxon>Methylomicrobium</taxon>
    </lineage>
</organism>
<evidence type="ECO:0000313" key="3">
    <source>
        <dbReference type="Proteomes" id="UP000005090"/>
    </source>
</evidence>
<dbReference type="Pfam" id="PF04233">
    <property type="entry name" value="Phage_Mu_F"/>
    <property type="match status" value="1"/>
</dbReference>
<dbReference type="STRING" id="686340.Metal_1150"/>
<dbReference type="eggNOG" id="COG2369">
    <property type="taxonomic scope" value="Bacteria"/>
</dbReference>
<reference evidence="2 3" key="1">
    <citation type="journal article" date="2013" name="Genome Announc.">
        <title>Genome Sequence of the Obligate Gammaproteobacterial Methanotroph Methylomicrobium album Strain BG8.</title>
        <authorList>
            <person name="Kits K.D."/>
            <person name="Kalyuzhnaya M.G."/>
            <person name="Klotz M.G."/>
            <person name="Jetten M.S."/>
            <person name="Op den Camp H.J."/>
            <person name="Vuilleumier S."/>
            <person name="Bringel F."/>
            <person name="Dispirito A.A."/>
            <person name="Murrell J.C."/>
            <person name="Bruce D."/>
            <person name="Cheng J.F."/>
            <person name="Copeland A."/>
            <person name="Goodwin L."/>
            <person name="Hauser L."/>
            <person name="Lajus A."/>
            <person name="Land M.L."/>
            <person name="Lapidus A."/>
            <person name="Lucas S."/>
            <person name="Medigue C."/>
            <person name="Pitluck S."/>
            <person name="Woyke T."/>
            <person name="Zeytun A."/>
            <person name="Stein L.Y."/>
        </authorList>
    </citation>
    <scope>NUCLEOTIDE SEQUENCE [LARGE SCALE GENOMIC DNA]</scope>
    <source>
        <strain evidence="2 3">BG8</strain>
    </source>
</reference>
<dbReference type="Proteomes" id="UP000005090">
    <property type="component" value="Chromosome"/>
</dbReference>
<dbReference type="EMBL" id="CM001475">
    <property type="protein sequence ID" value="EIC28962.1"/>
    <property type="molecule type" value="Genomic_DNA"/>
</dbReference>
<dbReference type="AlphaFoldDB" id="H8GHX8"/>
<dbReference type="SUPFAM" id="SSF55486">
    <property type="entry name" value="Metalloproteases ('zincins'), catalytic domain"/>
    <property type="match status" value="1"/>
</dbReference>
<dbReference type="InterPro" id="IPR006528">
    <property type="entry name" value="Phage_head_morphogenesis_dom"/>
</dbReference>
<accession>H8GHX8</accession>
<protein>
    <submittedName>
        <fullName evidence="2">Phage head morphogenesis protein, SPP1 gp7</fullName>
    </submittedName>
</protein>
<dbReference type="HOGENOM" id="CLU_524522_0_0_6"/>
<keyword evidence="3" id="KW-1185">Reference proteome</keyword>
<dbReference type="RefSeq" id="WP_005370445.1">
    <property type="nucleotide sequence ID" value="NZ_CM001475.1"/>
</dbReference>